<accession>A0A7G9QR41</accession>
<gene>
    <name evidence="2" type="ORF">H9L17_11505</name>
</gene>
<keyword evidence="3" id="KW-1185">Reference proteome</keyword>
<reference evidence="2 3" key="1">
    <citation type="submission" date="2020-08" db="EMBL/GenBank/DDBJ databases">
        <title>Genome sequence of Thermomonas brevis KACC 16975T.</title>
        <authorList>
            <person name="Hyun D.-W."/>
            <person name="Bae J.-W."/>
        </authorList>
    </citation>
    <scope>NUCLEOTIDE SEQUENCE [LARGE SCALE GENOMIC DNA]</scope>
    <source>
        <strain evidence="2 3">KACC 16975</strain>
    </source>
</reference>
<evidence type="ECO:0000313" key="3">
    <source>
        <dbReference type="Proteomes" id="UP000515977"/>
    </source>
</evidence>
<evidence type="ECO:0000313" key="2">
    <source>
        <dbReference type="EMBL" id="QNN45816.1"/>
    </source>
</evidence>
<dbReference type="EMBL" id="CP060711">
    <property type="protein sequence ID" value="QNN45816.1"/>
    <property type="molecule type" value="Genomic_DNA"/>
</dbReference>
<keyword evidence="1" id="KW-0472">Membrane</keyword>
<feature type="transmembrane region" description="Helical" evidence="1">
    <location>
        <begin position="122"/>
        <end position="141"/>
    </location>
</feature>
<protein>
    <submittedName>
        <fullName evidence="2">Uncharacterized protein</fullName>
    </submittedName>
</protein>
<sequence>MEGAVGGAGRRIRRHPQVLRRQGRAVLNLPAAETLLLPGIAAFYLYDSALLLYADEVVFARPLRRWRAALGEGATWQGRFLAFPALFAPGAPVFRAVWSEGGRTARAPATERVLGVLRPLRWAAWLVAFALFALVPLALLLHASQGWLLGLLALIYLPTLLAVAHLARHRAALGLAWGELAAIAFDVLACPPFALNLVRRVTLRCGLAQPAAAFADAVLDAASRARLERALEARRALLADDGGAEDSA</sequence>
<proteinExistence type="predicted"/>
<name>A0A7G9QR41_9GAMM</name>
<dbReference type="Proteomes" id="UP000515977">
    <property type="component" value="Chromosome"/>
</dbReference>
<dbReference type="KEGG" id="tbv:H9L17_11505"/>
<dbReference type="AlphaFoldDB" id="A0A7G9QR41"/>
<keyword evidence="1" id="KW-0812">Transmembrane</keyword>
<evidence type="ECO:0000256" key="1">
    <source>
        <dbReference type="SAM" id="Phobius"/>
    </source>
</evidence>
<organism evidence="2 3">
    <name type="scientific">Thermomonas brevis</name>
    <dbReference type="NCBI Taxonomy" id="215691"/>
    <lineage>
        <taxon>Bacteria</taxon>
        <taxon>Pseudomonadati</taxon>
        <taxon>Pseudomonadota</taxon>
        <taxon>Gammaproteobacteria</taxon>
        <taxon>Lysobacterales</taxon>
        <taxon>Lysobacteraceae</taxon>
        <taxon>Thermomonas</taxon>
    </lineage>
</organism>
<keyword evidence="1" id="KW-1133">Transmembrane helix</keyword>
<feature type="transmembrane region" description="Helical" evidence="1">
    <location>
        <begin position="147"/>
        <end position="167"/>
    </location>
</feature>
<dbReference type="RefSeq" id="WP_187569583.1">
    <property type="nucleotide sequence ID" value="NZ_CP060711.1"/>
</dbReference>